<dbReference type="Gene3D" id="3.30.70.100">
    <property type="match status" value="1"/>
</dbReference>
<accession>A0ABT3Z9U0</accession>
<sequence length="68" mass="7118">MTRFNVPDMSCEHCTSAIEKAIKAADPNAMVECDLTALSVGVDSKLADEALIAAINEAGYDVRGTTTA</sequence>
<evidence type="ECO:0000313" key="3">
    <source>
        <dbReference type="Proteomes" id="UP001073227"/>
    </source>
</evidence>
<dbReference type="SUPFAM" id="SSF55008">
    <property type="entry name" value="HMA, heavy metal-associated domain"/>
    <property type="match status" value="1"/>
</dbReference>
<reference evidence="2" key="1">
    <citation type="submission" date="2022-10" db="EMBL/GenBank/DDBJ databases">
        <title>Hoeflea sp. G2-23, isolated from marine algae.</title>
        <authorList>
            <person name="Kristyanto S."/>
            <person name="Kim J.M."/>
            <person name="Jeon C.O."/>
        </authorList>
    </citation>
    <scope>NUCLEOTIDE SEQUENCE</scope>
    <source>
        <strain evidence="2">G2-23</strain>
    </source>
</reference>
<feature type="domain" description="HMA" evidence="1">
    <location>
        <begin position="1"/>
        <end position="63"/>
    </location>
</feature>
<proteinExistence type="predicted"/>
<organism evidence="2 3">
    <name type="scientific">Hoeflea algicola</name>
    <dbReference type="NCBI Taxonomy" id="2983763"/>
    <lineage>
        <taxon>Bacteria</taxon>
        <taxon>Pseudomonadati</taxon>
        <taxon>Pseudomonadota</taxon>
        <taxon>Alphaproteobacteria</taxon>
        <taxon>Hyphomicrobiales</taxon>
        <taxon>Rhizobiaceae</taxon>
        <taxon>Hoeflea</taxon>
    </lineage>
</organism>
<dbReference type="PROSITE" id="PS50846">
    <property type="entry name" value="HMA_2"/>
    <property type="match status" value="1"/>
</dbReference>
<evidence type="ECO:0000259" key="1">
    <source>
        <dbReference type="PROSITE" id="PS50846"/>
    </source>
</evidence>
<gene>
    <name evidence="2" type="ORF">OEG84_12800</name>
</gene>
<name>A0ABT3Z9U0_9HYPH</name>
<protein>
    <submittedName>
        <fullName evidence="2">Heavy-metal-associated domain-containing protein</fullName>
    </submittedName>
</protein>
<dbReference type="CDD" id="cd00371">
    <property type="entry name" value="HMA"/>
    <property type="match status" value="1"/>
</dbReference>
<dbReference type="EMBL" id="JAOVZR010000001">
    <property type="protein sequence ID" value="MCY0148560.1"/>
    <property type="molecule type" value="Genomic_DNA"/>
</dbReference>
<dbReference type="Proteomes" id="UP001073227">
    <property type="component" value="Unassembled WGS sequence"/>
</dbReference>
<keyword evidence="3" id="KW-1185">Reference proteome</keyword>
<dbReference type="Pfam" id="PF00403">
    <property type="entry name" value="HMA"/>
    <property type="match status" value="1"/>
</dbReference>
<dbReference type="InterPro" id="IPR036163">
    <property type="entry name" value="HMA_dom_sf"/>
</dbReference>
<dbReference type="InterPro" id="IPR006121">
    <property type="entry name" value="HMA_dom"/>
</dbReference>
<comment type="caution">
    <text evidence="2">The sequence shown here is derived from an EMBL/GenBank/DDBJ whole genome shotgun (WGS) entry which is preliminary data.</text>
</comment>
<evidence type="ECO:0000313" key="2">
    <source>
        <dbReference type="EMBL" id="MCY0148560.1"/>
    </source>
</evidence>
<dbReference type="RefSeq" id="WP_267654114.1">
    <property type="nucleotide sequence ID" value="NZ_JAOVZR010000001.1"/>
</dbReference>